<gene>
    <name evidence="1" type="ORF">AVENP_1783</name>
</gene>
<dbReference type="EMBL" id="CP053840">
    <property type="protein sequence ID" value="QKF67328.1"/>
    <property type="molecule type" value="Genomic_DNA"/>
</dbReference>
<accession>A0AAE7E3J6</accession>
<name>A0AAE7E3J6_9BACT</name>
<keyword evidence="2" id="KW-1185">Reference proteome</keyword>
<evidence type="ECO:0000313" key="1">
    <source>
        <dbReference type="EMBL" id="QKF67328.1"/>
    </source>
</evidence>
<reference evidence="1 2" key="1">
    <citation type="submission" date="2020-05" db="EMBL/GenBank/DDBJ databases">
        <title>Complete genome sequencing of Campylobacter and Arcobacter type strains.</title>
        <authorList>
            <person name="Miller W.G."/>
            <person name="Yee E."/>
        </authorList>
    </citation>
    <scope>NUCLEOTIDE SEQUENCE [LARGE SCALE GENOMIC DNA]</scope>
    <source>
        <strain evidence="1 2">LMG 26156</strain>
    </source>
</reference>
<dbReference type="AlphaFoldDB" id="A0AAE7E3J6"/>
<evidence type="ECO:0000313" key="2">
    <source>
        <dbReference type="Proteomes" id="UP000503482"/>
    </source>
</evidence>
<dbReference type="Proteomes" id="UP000503482">
    <property type="component" value="Chromosome"/>
</dbReference>
<organism evidence="1 2">
    <name type="scientific">Arcobacter venerupis</name>
    <dbReference type="NCBI Taxonomy" id="1054033"/>
    <lineage>
        <taxon>Bacteria</taxon>
        <taxon>Pseudomonadati</taxon>
        <taxon>Campylobacterota</taxon>
        <taxon>Epsilonproteobacteria</taxon>
        <taxon>Campylobacterales</taxon>
        <taxon>Arcobacteraceae</taxon>
        <taxon>Arcobacter</taxon>
    </lineage>
</organism>
<dbReference type="KEGG" id="avp:AVENP_1783"/>
<sequence length="56" mass="6809">MILKDYFSLDLNMHSQAGAWERRKIFRSRNECNSRNKSWKKKSNRVFYLSNYSVFG</sequence>
<proteinExistence type="predicted"/>
<protein>
    <submittedName>
        <fullName evidence="1">Uncharacterized protein</fullName>
    </submittedName>
</protein>